<evidence type="ECO:0000256" key="1">
    <source>
        <dbReference type="PROSITE-ProRule" id="PRU00206"/>
    </source>
</evidence>
<evidence type="ECO:0000259" key="2">
    <source>
        <dbReference type="PROSITE" id="PS50050"/>
    </source>
</evidence>
<dbReference type="PROSITE" id="PS50050">
    <property type="entry name" value="TNFR_NGFR_2"/>
    <property type="match status" value="1"/>
</dbReference>
<dbReference type="InterPro" id="IPR009030">
    <property type="entry name" value="Growth_fac_rcpt_cys_sf"/>
</dbReference>
<feature type="domain" description="TNFR-Cys" evidence="2">
    <location>
        <begin position="64"/>
        <end position="118"/>
    </location>
</feature>
<sequence>MTTKTYCSVGNNVCNRNYYCPASGVLHETCQKCSRDIQIGQGCNCLPKQSYKNCIACRGYFCSECLPGFYTDLISCEKCKAGCKECTSERSCTACEDGYIFNSAIKTCSPKCFSNTDCMDRKGKYCNLSTNQCESCGPFCTYCTSPTLCYACISEYYTLTTSGICQVECLSLQNGQYCNDITPEPCFEGITSACKCGEHKNCSTCTLS</sequence>
<reference evidence="3" key="1">
    <citation type="journal article" date="2014" name="PLoS Genet.">
        <title>The Genome of Spironucleus salmonicida Highlights a Fish Pathogen Adapted to Fluctuating Environments.</title>
        <authorList>
            <person name="Xu F."/>
            <person name="Jerlstrom-Hultqvist J."/>
            <person name="Einarsson E."/>
            <person name="Astvaldsson A."/>
            <person name="Svard S.G."/>
            <person name="Andersson J.O."/>
        </authorList>
    </citation>
    <scope>NUCLEOTIDE SEQUENCE</scope>
</reference>
<dbReference type="VEuPathDB" id="GiardiaDB:SS50377_25928"/>
<proteinExistence type="predicted"/>
<dbReference type="EMBL" id="KI546065">
    <property type="protein sequence ID" value="EST46755.1"/>
    <property type="molecule type" value="Genomic_DNA"/>
</dbReference>
<comment type="caution">
    <text evidence="1">Lacks conserved residue(s) required for the propagation of feature annotation.</text>
</comment>
<dbReference type="AlphaFoldDB" id="V6LQA0"/>
<dbReference type="InterPro" id="IPR001368">
    <property type="entry name" value="TNFR/NGFR_Cys_rich_reg"/>
</dbReference>
<dbReference type="Gene3D" id="2.10.220.10">
    <property type="entry name" value="Hormone Receptor, Insulin-like Growth Factor Receptor 1, Chain A, domain 2"/>
    <property type="match status" value="1"/>
</dbReference>
<organism evidence="3">
    <name type="scientific">Spironucleus salmonicida</name>
    <dbReference type="NCBI Taxonomy" id="348837"/>
    <lineage>
        <taxon>Eukaryota</taxon>
        <taxon>Metamonada</taxon>
        <taxon>Diplomonadida</taxon>
        <taxon>Hexamitidae</taxon>
        <taxon>Hexamitinae</taxon>
        <taxon>Spironucleus</taxon>
    </lineage>
</organism>
<accession>V6LQA0</accession>
<gene>
    <name evidence="3" type="ORF">SS50377_13213</name>
</gene>
<protein>
    <submittedName>
        <fullName evidence="3">Cysteine-rich protein</fullName>
    </submittedName>
</protein>
<feature type="repeat" description="TNFR-Cys" evidence="1">
    <location>
        <begin position="64"/>
        <end position="118"/>
    </location>
</feature>
<dbReference type="SUPFAM" id="SSF57184">
    <property type="entry name" value="Growth factor receptor domain"/>
    <property type="match status" value="1"/>
</dbReference>
<evidence type="ECO:0000313" key="3">
    <source>
        <dbReference type="EMBL" id="EST46755.1"/>
    </source>
</evidence>
<name>V6LQA0_9EUKA</name>